<evidence type="ECO:0000313" key="2">
    <source>
        <dbReference type="EMBL" id="CAG6576053.1"/>
    </source>
</evidence>
<name>A0A8D8NT91_CULPI</name>
<keyword evidence="1" id="KW-0472">Membrane</keyword>
<reference evidence="2" key="1">
    <citation type="submission" date="2021-05" db="EMBL/GenBank/DDBJ databases">
        <authorList>
            <person name="Alioto T."/>
            <person name="Alioto T."/>
            <person name="Gomez Garrido J."/>
        </authorList>
    </citation>
    <scope>NUCLEOTIDE SEQUENCE</scope>
</reference>
<dbReference type="EMBL" id="HBUE01295242">
    <property type="protein sequence ID" value="CAG6576053.1"/>
    <property type="molecule type" value="Transcribed_RNA"/>
</dbReference>
<evidence type="ECO:0000256" key="1">
    <source>
        <dbReference type="SAM" id="Phobius"/>
    </source>
</evidence>
<protein>
    <submittedName>
        <fullName evidence="2">(northern house mosquito) hypothetical protein</fullName>
    </submittedName>
</protein>
<sequence length="165" mass="19818">MYRICSKYSIQCTEHIISCTFFFAIPKNHFLIGFLIETFVCPLEFCVRVFSEIKFPKGFLKVLLFVLSAEKYCYLLLFLLMISKPFRYHRITGKVRISKRIRFRHLRNMYANSVVIECKKFQVEIGKNVYSSLIFSNLFHNCALNFSKYIIFYNCLIFQFKIRLF</sequence>
<organism evidence="2">
    <name type="scientific">Culex pipiens</name>
    <name type="common">House mosquito</name>
    <dbReference type="NCBI Taxonomy" id="7175"/>
    <lineage>
        <taxon>Eukaryota</taxon>
        <taxon>Metazoa</taxon>
        <taxon>Ecdysozoa</taxon>
        <taxon>Arthropoda</taxon>
        <taxon>Hexapoda</taxon>
        <taxon>Insecta</taxon>
        <taxon>Pterygota</taxon>
        <taxon>Neoptera</taxon>
        <taxon>Endopterygota</taxon>
        <taxon>Diptera</taxon>
        <taxon>Nematocera</taxon>
        <taxon>Culicoidea</taxon>
        <taxon>Culicidae</taxon>
        <taxon>Culicinae</taxon>
        <taxon>Culicini</taxon>
        <taxon>Culex</taxon>
        <taxon>Culex</taxon>
    </lineage>
</organism>
<accession>A0A8D8NT91</accession>
<keyword evidence="1" id="KW-0812">Transmembrane</keyword>
<dbReference type="EMBL" id="HBUE01189433">
    <property type="protein sequence ID" value="CAG6524372.1"/>
    <property type="molecule type" value="Transcribed_RNA"/>
</dbReference>
<proteinExistence type="predicted"/>
<keyword evidence="1" id="KW-1133">Transmembrane helix</keyword>
<feature type="transmembrane region" description="Helical" evidence="1">
    <location>
        <begin position="62"/>
        <end position="82"/>
    </location>
</feature>
<dbReference type="AlphaFoldDB" id="A0A8D8NT91"/>
<feature type="transmembrane region" description="Helical" evidence="1">
    <location>
        <begin position="30"/>
        <end position="50"/>
    </location>
</feature>